<dbReference type="RefSeq" id="WP_055243574.1">
    <property type="nucleotide sequence ID" value="NZ_CP071249.1"/>
</dbReference>
<organism evidence="2 4">
    <name type="scientific">Turicibacter bilis</name>
    <dbReference type="NCBI Taxonomy" id="2735723"/>
    <lineage>
        <taxon>Bacteria</taxon>
        <taxon>Bacillati</taxon>
        <taxon>Bacillota</taxon>
        <taxon>Erysipelotrichia</taxon>
        <taxon>Erysipelotrichales</taxon>
        <taxon>Turicibacteraceae</taxon>
        <taxon>Turicibacter</taxon>
    </lineage>
</organism>
<dbReference type="Proteomes" id="UP001058072">
    <property type="component" value="Chromosome"/>
</dbReference>
<keyword evidence="3" id="KW-1185">Reference proteome</keyword>
<dbReference type="Proteomes" id="UP001058016">
    <property type="component" value="Chromosome"/>
</dbReference>
<sequence length="68" mass="8150">MKELYIQYSYSHEAWGIYDPDIEDFIHYHPSMKEVVTFAYELAPLIKPCKVSLIPQYLLTTYTICYCY</sequence>
<dbReference type="AlphaFoldDB" id="A0A9Q9FE87"/>
<dbReference type="EMBL" id="CP071249">
    <property type="protein sequence ID" value="UUF06061.1"/>
    <property type="molecule type" value="Genomic_DNA"/>
</dbReference>
<name>A0A9Q9FE87_9FIRM</name>
<dbReference type="EMBL" id="CP071250">
    <property type="protein sequence ID" value="UUF07332.1"/>
    <property type="molecule type" value="Genomic_DNA"/>
</dbReference>
<evidence type="ECO:0000313" key="3">
    <source>
        <dbReference type="Proteomes" id="UP001058016"/>
    </source>
</evidence>
<reference evidence="2 3" key="1">
    <citation type="submission" date="2021-03" db="EMBL/GenBank/DDBJ databases">
        <title>Comparative Genomics and Metabolomics in the genus Turicibacter.</title>
        <authorList>
            <person name="Maki J."/>
            <person name="Looft T."/>
        </authorList>
    </citation>
    <scope>NUCLEOTIDE SEQUENCE</scope>
    <source>
        <strain evidence="2">ISU324</strain>
        <strain evidence="1 3">MMM721</strain>
    </source>
</reference>
<gene>
    <name evidence="1" type="ORF">J0J69_00250</name>
    <name evidence="2" type="ORF">J0J70_06695</name>
</gene>
<evidence type="ECO:0000313" key="2">
    <source>
        <dbReference type="EMBL" id="UUF07332.1"/>
    </source>
</evidence>
<evidence type="ECO:0000313" key="4">
    <source>
        <dbReference type="Proteomes" id="UP001058072"/>
    </source>
</evidence>
<evidence type="ECO:0000313" key="1">
    <source>
        <dbReference type="EMBL" id="UUF06061.1"/>
    </source>
</evidence>
<accession>A0A9Q9FE87</accession>
<protein>
    <submittedName>
        <fullName evidence="2">Uncharacterized protein</fullName>
    </submittedName>
</protein>
<proteinExistence type="predicted"/>